<feature type="domain" description="Peptidoglycan binding-like" evidence="10">
    <location>
        <begin position="251"/>
        <end position="304"/>
    </location>
</feature>
<dbReference type="GO" id="GO:0000272">
    <property type="term" value="P:polysaccharide catabolic process"/>
    <property type="evidence" value="ECO:0007669"/>
    <property type="project" value="UniProtKB-KW"/>
</dbReference>
<dbReference type="InterPro" id="IPR009939">
    <property type="entry name" value="Chitosanase_fungal"/>
</dbReference>
<evidence type="ECO:0000313" key="11">
    <source>
        <dbReference type="EMBL" id="SFA73062.1"/>
    </source>
</evidence>
<organism evidence="11 12">
    <name type="scientific">Amycolatopsis marina</name>
    <dbReference type="NCBI Taxonomy" id="490629"/>
    <lineage>
        <taxon>Bacteria</taxon>
        <taxon>Bacillati</taxon>
        <taxon>Actinomycetota</taxon>
        <taxon>Actinomycetes</taxon>
        <taxon>Pseudonocardiales</taxon>
        <taxon>Pseudonocardiaceae</taxon>
        <taxon>Amycolatopsis</taxon>
    </lineage>
</organism>
<evidence type="ECO:0000259" key="10">
    <source>
        <dbReference type="Pfam" id="PF01471"/>
    </source>
</evidence>
<keyword evidence="6" id="KW-0326">Glycosidase</keyword>
<feature type="compositionally biased region" description="Polar residues" evidence="8">
    <location>
        <begin position="346"/>
        <end position="359"/>
    </location>
</feature>
<feature type="signal peptide" evidence="9">
    <location>
        <begin position="1"/>
        <end position="28"/>
    </location>
</feature>
<proteinExistence type="predicted"/>
<dbReference type="GO" id="GO:0016977">
    <property type="term" value="F:chitosanase activity"/>
    <property type="evidence" value="ECO:0007669"/>
    <property type="project" value="InterPro"/>
</dbReference>
<evidence type="ECO:0000256" key="5">
    <source>
        <dbReference type="ARBA" id="ARBA00023277"/>
    </source>
</evidence>
<dbReference type="OrthoDB" id="3296611at2"/>
<sequence length="378" mass="38751">MRRILAKLAVGLLVAGGATAIATAPAQAADPPTGDQLSGAVQNCTEQISNGKYGERSGQSRTVPVCATGNAVHWRSGMTIDCDGQRTTNCNKSTDPYFQPQTSFPQSDGKPLIADKLPFVVVPQATSTWNHDQSNVPGGTVVAVVYKGKVVYAVVGDRGPKDAIGEGSYALAKALGINPNPRTGGVSGKVVDYIAFPGVKASPIENHADAVSKGQQAAADLVSGRKSCISVQLNRSSYSKLAPGSTNAQASIAQCLLRAAGHDFGEGDPNGTMDDATVAAVKKFQAKVGLPANGTVDSHTWTALLSRGSTPTLQNGSSGSAVSRLQRSLNAATSAKLAVDSHFGPKSTSAVKSYQSSRGLGSDGIVGSKTWAALQSGK</sequence>
<dbReference type="STRING" id="490629.SAMN05216266_101101"/>
<keyword evidence="12" id="KW-1185">Reference proteome</keyword>
<dbReference type="EMBL" id="FOKG01000001">
    <property type="protein sequence ID" value="SFA73062.1"/>
    <property type="molecule type" value="Genomic_DNA"/>
</dbReference>
<evidence type="ECO:0000256" key="1">
    <source>
        <dbReference type="ARBA" id="ARBA00004613"/>
    </source>
</evidence>
<dbReference type="RefSeq" id="WP_091667862.1">
    <property type="nucleotide sequence ID" value="NZ_FOKG01000001.1"/>
</dbReference>
<keyword evidence="5" id="KW-0119">Carbohydrate metabolism</keyword>
<dbReference type="AlphaFoldDB" id="A0A1I0V9Z9"/>
<dbReference type="Pfam" id="PF07335">
    <property type="entry name" value="Glyco_hydro_75"/>
    <property type="match status" value="1"/>
</dbReference>
<reference evidence="12" key="1">
    <citation type="submission" date="2016-10" db="EMBL/GenBank/DDBJ databases">
        <authorList>
            <person name="Varghese N."/>
            <person name="Submissions S."/>
        </authorList>
    </citation>
    <scope>NUCLEOTIDE SEQUENCE [LARGE SCALE GENOMIC DNA]</scope>
    <source>
        <strain evidence="12">CGMCC 4.3568</strain>
    </source>
</reference>
<keyword evidence="4 11" id="KW-0378">Hydrolase</keyword>
<dbReference type="InterPro" id="IPR036366">
    <property type="entry name" value="PGBDSf"/>
</dbReference>
<dbReference type="Proteomes" id="UP000243799">
    <property type="component" value="Unassembled WGS sequence"/>
</dbReference>
<evidence type="ECO:0000256" key="2">
    <source>
        <dbReference type="ARBA" id="ARBA00022525"/>
    </source>
</evidence>
<keyword evidence="7" id="KW-0624">Polysaccharide degradation</keyword>
<evidence type="ECO:0000256" key="8">
    <source>
        <dbReference type="SAM" id="MobiDB-lite"/>
    </source>
</evidence>
<keyword evidence="3 9" id="KW-0732">Signal</keyword>
<name>A0A1I0V9Z9_9PSEU</name>
<dbReference type="InterPro" id="IPR036365">
    <property type="entry name" value="PGBD-like_sf"/>
</dbReference>
<feature type="chain" id="PRO_5017200800" evidence="9">
    <location>
        <begin position="29"/>
        <end position="378"/>
    </location>
</feature>
<keyword evidence="2" id="KW-0964">Secreted</keyword>
<accession>A0A1I0V9Z9</accession>
<comment type="subcellular location">
    <subcellularLocation>
        <location evidence="1">Secreted</location>
    </subcellularLocation>
</comment>
<dbReference type="PANTHER" id="PTHR42061:SF6">
    <property type="entry name" value="ENDO-CHITOSANASE"/>
    <property type="match status" value="1"/>
</dbReference>
<evidence type="ECO:0000256" key="4">
    <source>
        <dbReference type="ARBA" id="ARBA00022801"/>
    </source>
</evidence>
<protein>
    <submittedName>
        <fullName evidence="11">Peptidoglycan-binding (PGRP) domain of peptidoglycan hydrolases-containing protein</fullName>
    </submittedName>
</protein>
<dbReference type="GO" id="GO:0005576">
    <property type="term" value="C:extracellular region"/>
    <property type="evidence" value="ECO:0007669"/>
    <property type="project" value="UniProtKB-SubCell"/>
</dbReference>
<evidence type="ECO:0000256" key="3">
    <source>
        <dbReference type="ARBA" id="ARBA00022729"/>
    </source>
</evidence>
<dbReference type="Gene3D" id="1.10.101.10">
    <property type="entry name" value="PGBD-like superfamily/PGBD"/>
    <property type="match status" value="2"/>
</dbReference>
<dbReference type="InterPro" id="IPR002477">
    <property type="entry name" value="Peptidoglycan-bd-like"/>
</dbReference>
<evidence type="ECO:0000313" key="12">
    <source>
        <dbReference type="Proteomes" id="UP000243799"/>
    </source>
</evidence>
<evidence type="ECO:0000256" key="9">
    <source>
        <dbReference type="SAM" id="SignalP"/>
    </source>
</evidence>
<dbReference type="PANTHER" id="PTHR42061">
    <property type="entry name" value="ENDO-CHITOSANASE"/>
    <property type="match status" value="1"/>
</dbReference>
<feature type="region of interest" description="Disordered" evidence="8">
    <location>
        <begin position="344"/>
        <end position="365"/>
    </location>
</feature>
<feature type="domain" description="Peptidoglycan binding-like" evidence="10">
    <location>
        <begin position="318"/>
        <end position="374"/>
    </location>
</feature>
<evidence type="ECO:0000256" key="7">
    <source>
        <dbReference type="ARBA" id="ARBA00023326"/>
    </source>
</evidence>
<evidence type="ECO:0000256" key="6">
    <source>
        <dbReference type="ARBA" id="ARBA00023295"/>
    </source>
</evidence>
<gene>
    <name evidence="11" type="ORF">SAMN05216266_101101</name>
</gene>
<dbReference type="Pfam" id="PF01471">
    <property type="entry name" value="PG_binding_1"/>
    <property type="match status" value="2"/>
</dbReference>
<dbReference type="SUPFAM" id="SSF47090">
    <property type="entry name" value="PGBD-like"/>
    <property type="match status" value="2"/>
</dbReference>